<dbReference type="SMR" id="A0A8T3BBQ3"/>
<feature type="domain" description="Stomagen C-terminal" evidence="2">
    <location>
        <begin position="66"/>
        <end position="114"/>
    </location>
</feature>
<feature type="signal peptide" evidence="1">
    <location>
        <begin position="1"/>
        <end position="28"/>
    </location>
</feature>
<dbReference type="Pfam" id="PF16851">
    <property type="entry name" value="Stomagen"/>
    <property type="match status" value="1"/>
</dbReference>
<dbReference type="CDD" id="cd22743">
    <property type="entry name" value="stomagen-like"/>
    <property type="match status" value="1"/>
</dbReference>
<dbReference type="InterPro" id="IPR031753">
    <property type="entry name" value="Stomagen"/>
</dbReference>
<dbReference type="InterPro" id="IPR038572">
    <property type="entry name" value="Stomagen_C_sf"/>
</dbReference>
<dbReference type="AlphaFoldDB" id="A0A8T3BBQ3"/>
<evidence type="ECO:0000256" key="1">
    <source>
        <dbReference type="SAM" id="SignalP"/>
    </source>
</evidence>
<evidence type="ECO:0000259" key="2">
    <source>
        <dbReference type="Pfam" id="PF16851"/>
    </source>
</evidence>
<keyword evidence="1" id="KW-0732">Signal</keyword>
<dbReference type="PANTHER" id="PTHR37239:SF1">
    <property type="entry name" value="EPIDERMAL PATTERNING FACTOR-LIKE PROTEIN 9"/>
    <property type="match status" value="1"/>
</dbReference>
<dbReference type="OrthoDB" id="1893550at2759"/>
<dbReference type="InterPro" id="IPR044858">
    <property type="entry name" value="Stomagen_C"/>
</dbReference>
<dbReference type="Gene3D" id="2.20.25.390">
    <property type="entry name" value="Stomagen"/>
    <property type="match status" value="1"/>
</dbReference>
<feature type="chain" id="PRO_5035761022" description="Stomagen C-terminal domain-containing protein" evidence="1">
    <location>
        <begin position="29"/>
        <end position="115"/>
    </location>
</feature>
<protein>
    <recommendedName>
        <fullName evidence="2">Stomagen C-terminal domain-containing protein</fullName>
    </recommendedName>
</protein>
<dbReference type="Proteomes" id="UP000829196">
    <property type="component" value="Unassembled WGS sequence"/>
</dbReference>
<comment type="caution">
    <text evidence="3">The sequence shown here is derived from an EMBL/GenBank/DDBJ whole genome shotgun (WGS) entry which is preliminary data.</text>
</comment>
<keyword evidence="4" id="KW-1185">Reference proteome</keyword>
<sequence length="115" mass="13069">MAIKTSSSLFSFLFLYLLLSSINDLVASSNSSEINNGLQAKHNNRRTVPTQIRDDLKLKEKMSSSGRRLMIGSMAPHCTYNECRGCRFKCQAEQVPVDTNDPMNSAYRYRCVCHR</sequence>
<evidence type="ECO:0000313" key="4">
    <source>
        <dbReference type="Proteomes" id="UP000829196"/>
    </source>
</evidence>
<reference evidence="3" key="1">
    <citation type="journal article" date="2022" name="Front. Genet.">
        <title>Chromosome-Scale Assembly of the Dendrobium nobile Genome Provides Insights Into the Molecular Mechanism of the Biosynthesis of the Medicinal Active Ingredient of Dendrobium.</title>
        <authorList>
            <person name="Xu Q."/>
            <person name="Niu S.-C."/>
            <person name="Li K.-L."/>
            <person name="Zheng P.-J."/>
            <person name="Zhang X.-J."/>
            <person name="Jia Y."/>
            <person name="Liu Y."/>
            <person name="Niu Y.-X."/>
            <person name="Yu L.-H."/>
            <person name="Chen D.-F."/>
            <person name="Zhang G.-Q."/>
        </authorList>
    </citation>
    <scope>NUCLEOTIDE SEQUENCE</scope>
    <source>
        <tissue evidence="3">Leaf</tissue>
    </source>
</reference>
<accession>A0A8T3BBQ3</accession>
<evidence type="ECO:0000313" key="3">
    <source>
        <dbReference type="EMBL" id="KAI0510482.1"/>
    </source>
</evidence>
<dbReference type="EMBL" id="JAGYWB010000009">
    <property type="protein sequence ID" value="KAI0510482.1"/>
    <property type="molecule type" value="Genomic_DNA"/>
</dbReference>
<proteinExistence type="predicted"/>
<name>A0A8T3BBQ3_DENNO</name>
<dbReference type="PANTHER" id="PTHR37239">
    <property type="entry name" value="EPIDERMAL PATTERNING FACTOR-LIKE PROTEIN 9"/>
    <property type="match status" value="1"/>
</dbReference>
<organism evidence="3 4">
    <name type="scientific">Dendrobium nobile</name>
    <name type="common">Orchid</name>
    <dbReference type="NCBI Taxonomy" id="94219"/>
    <lineage>
        <taxon>Eukaryota</taxon>
        <taxon>Viridiplantae</taxon>
        <taxon>Streptophyta</taxon>
        <taxon>Embryophyta</taxon>
        <taxon>Tracheophyta</taxon>
        <taxon>Spermatophyta</taxon>
        <taxon>Magnoliopsida</taxon>
        <taxon>Liliopsida</taxon>
        <taxon>Asparagales</taxon>
        <taxon>Orchidaceae</taxon>
        <taxon>Epidendroideae</taxon>
        <taxon>Malaxideae</taxon>
        <taxon>Dendrobiinae</taxon>
        <taxon>Dendrobium</taxon>
    </lineage>
</organism>
<gene>
    <name evidence="3" type="ORF">KFK09_011084</name>
</gene>
<dbReference type="GO" id="GO:2000123">
    <property type="term" value="P:positive regulation of stomatal complex development"/>
    <property type="evidence" value="ECO:0007669"/>
    <property type="project" value="InterPro"/>
</dbReference>